<feature type="domain" description="DHFR" evidence="10">
    <location>
        <begin position="1"/>
        <end position="154"/>
    </location>
</feature>
<keyword evidence="12" id="KW-1185">Reference proteome</keyword>
<reference evidence="11" key="1">
    <citation type="submission" date="2017-05" db="EMBL/GenBank/DDBJ databases">
        <authorList>
            <person name="Imhoff J.F."/>
            <person name="Rahn T."/>
            <person name="Kuenzel S."/>
            <person name="Neulinger S.C."/>
        </authorList>
    </citation>
    <scope>NUCLEOTIDE SEQUENCE</scope>
    <source>
        <strain evidence="11">DSM 4395</strain>
    </source>
</reference>
<dbReference type="PROSITE" id="PS00075">
    <property type="entry name" value="DHFR_1"/>
    <property type="match status" value="1"/>
</dbReference>
<dbReference type="InterPro" id="IPR017925">
    <property type="entry name" value="DHFR_CS"/>
</dbReference>
<dbReference type="GO" id="GO:0005829">
    <property type="term" value="C:cytosol"/>
    <property type="evidence" value="ECO:0007669"/>
    <property type="project" value="TreeGrafter"/>
</dbReference>
<dbReference type="InterPro" id="IPR024072">
    <property type="entry name" value="DHFR-like_dom_sf"/>
</dbReference>
<comment type="pathway">
    <text evidence="1 8">Cofactor biosynthesis; tetrahydrofolate biosynthesis; 5,6,7,8-tetrahydrofolate from 7,8-dihydrofolate: step 1/1.</text>
</comment>
<dbReference type="PANTHER" id="PTHR48069:SF3">
    <property type="entry name" value="DIHYDROFOLATE REDUCTASE"/>
    <property type="match status" value="1"/>
</dbReference>
<keyword evidence="6 8" id="KW-0560">Oxidoreductase</keyword>
<keyword evidence="5 8" id="KW-0521">NADP</keyword>
<evidence type="ECO:0000313" key="12">
    <source>
        <dbReference type="Proteomes" id="UP001296967"/>
    </source>
</evidence>
<dbReference type="InterPro" id="IPR001796">
    <property type="entry name" value="DHFR_dom"/>
</dbReference>
<dbReference type="PRINTS" id="PR00070">
    <property type="entry name" value="DHFR"/>
</dbReference>
<dbReference type="GO" id="GO:0046452">
    <property type="term" value="P:dihydrofolate metabolic process"/>
    <property type="evidence" value="ECO:0007669"/>
    <property type="project" value="TreeGrafter"/>
</dbReference>
<gene>
    <name evidence="11" type="ORF">CCR82_00835</name>
</gene>
<comment type="catalytic activity">
    <reaction evidence="8">
        <text>(6S)-5,6,7,8-tetrahydrofolate + NADP(+) = 7,8-dihydrofolate + NADPH + H(+)</text>
        <dbReference type="Rhea" id="RHEA:15009"/>
        <dbReference type="ChEBI" id="CHEBI:15378"/>
        <dbReference type="ChEBI" id="CHEBI:57451"/>
        <dbReference type="ChEBI" id="CHEBI:57453"/>
        <dbReference type="ChEBI" id="CHEBI:57783"/>
        <dbReference type="ChEBI" id="CHEBI:58349"/>
        <dbReference type="EC" id="1.5.1.3"/>
    </reaction>
</comment>
<evidence type="ECO:0000256" key="5">
    <source>
        <dbReference type="ARBA" id="ARBA00022857"/>
    </source>
</evidence>
<evidence type="ECO:0000256" key="6">
    <source>
        <dbReference type="ARBA" id="ARBA00023002"/>
    </source>
</evidence>
<evidence type="ECO:0000256" key="1">
    <source>
        <dbReference type="ARBA" id="ARBA00004903"/>
    </source>
</evidence>
<dbReference type="InterPro" id="IPR012259">
    <property type="entry name" value="DHFR"/>
</dbReference>
<dbReference type="SUPFAM" id="SSF53597">
    <property type="entry name" value="Dihydrofolate reductase-like"/>
    <property type="match status" value="1"/>
</dbReference>
<dbReference type="PIRSF" id="PIRSF000194">
    <property type="entry name" value="DHFR"/>
    <property type="match status" value="1"/>
</dbReference>
<dbReference type="Gene3D" id="3.40.430.10">
    <property type="entry name" value="Dihydrofolate Reductase, subunit A"/>
    <property type="match status" value="1"/>
</dbReference>
<dbReference type="GO" id="GO:0006730">
    <property type="term" value="P:one-carbon metabolic process"/>
    <property type="evidence" value="ECO:0007669"/>
    <property type="project" value="UniProtKB-KW"/>
</dbReference>
<evidence type="ECO:0000259" key="10">
    <source>
        <dbReference type="PROSITE" id="PS51330"/>
    </source>
</evidence>
<comment type="caution">
    <text evidence="11">The sequence shown here is derived from an EMBL/GenBank/DDBJ whole genome shotgun (WGS) entry which is preliminary data.</text>
</comment>
<dbReference type="GO" id="GO:0070401">
    <property type="term" value="F:NADP+ binding"/>
    <property type="evidence" value="ECO:0007669"/>
    <property type="project" value="UniProtKB-ARBA"/>
</dbReference>
<protein>
    <recommendedName>
        <fullName evidence="3 8">Dihydrofolate reductase</fullName>
        <ecNumber evidence="3 8">1.5.1.3</ecNumber>
    </recommendedName>
</protein>
<dbReference type="GO" id="GO:0046655">
    <property type="term" value="P:folic acid metabolic process"/>
    <property type="evidence" value="ECO:0007669"/>
    <property type="project" value="TreeGrafter"/>
</dbReference>
<sequence length="160" mass="17912">MARGRVIGRDNAMPWHLPADLTHFKHQTLDKPIIMGRRTWESLPGLLPRRRHIVISADPGFRRMLTHAETARSPESALEQTAAAPEVMIVGGASIYRAFLPLANRMLLTLIDAEIDGDTRFPAWSPSEWQETARRHRPRDAANPYDLDFVTLARAAGLGA</sequence>
<evidence type="ECO:0000256" key="3">
    <source>
        <dbReference type="ARBA" id="ARBA00012856"/>
    </source>
</evidence>
<dbReference type="EMBL" id="NHSF01000008">
    <property type="protein sequence ID" value="MBK5929116.1"/>
    <property type="molecule type" value="Genomic_DNA"/>
</dbReference>
<reference evidence="11" key="2">
    <citation type="journal article" date="2020" name="Microorganisms">
        <title>Osmotic Adaptation and Compatible Solute Biosynthesis of Phototrophic Bacteria as Revealed from Genome Analyses.</title>
        <authorList>
            <person name="Imhoff J.F."/>
            <person name="Rahn T."/>
            <person name="Kunzel S."/>
            <person name="Keller A."/>
            <person name="Neulinger S.C."/>
        </authorList>
    </citation>
    <scope>NUCLEOTIDE SEQUENCE</scope>
    <source>
        <strain evidence="11">DSM 4395</strain>
    </source>
</reference>
<dbReference type="CDD" id="cd00209">
    <property type="entry name" value="DHFR"/>
    <property type="match status" value="1"/>
</dbReference>
<dbReference type="AlphaFoldDB" id="A0AAJ0XE72"/>
<comment type="similarity">
    <text evidence="2 8 9">Belongs to the dihydrofolate reductase family.</text>
</comment>
<dbReference type="FunFam" id="3.40.430.10:FF:000001">
    <property type="entry name" value="Dihydrofolate reductase"/>
    <property type="match status" value="1"/>
</dbReference>
<dbReference type="Proteomes" id="UP001296967">
    <property type="component" value="Unassembled WGS sequence"/>
</dbReference>
<dbReference type="EC" id="1.5.1.3" evidence="3 8"/>
<name>A0AAJ0XE72_HALSE</name>
<accession>A0AAJ0XE72</accession>
<dbReference type="GO" id="GO:0004146">
    <property type="term" value="F:dihydrofolate reductase activity"/>
    <property type="evidence" value="ECO:0007669"/>
    <property type="project" value="UniProtKB-EC"/>
</dbReference>
<dbReference type="GO" id="GO:0046654">
    <property type="term" value="P:tetrahydrofolate biosynthetic process"/>
    <property type="evidence" value="ECO:0007669"/>
    <property type="project" value="InterPro"/>
</dbReference>
<organism evidence="11 12">
    <name type="scientific">Halochromatium salexigens</name>
    <name type="common">Chromatium salexigens</name>
    <dbReference type="NCBI Taxonomy" id="49447"/>
    <lineage>
        <taxon>Bacteria</taxon>
        <taxon>Pseudomonadati</taxon>
        <taxon>Pseudomonadota</taxon>
        <taxon>Gammaproteobacteria</taxon>
        <taxon>Chromatiales</taxon>
        <taxon>Chromatiaceae</taxon>
        <taxon>Halochromatium</taxon>
    </lineage>
</organism>
<evidence type="ECO:0000256" key="9">
    <source>
        <dbReference type="RuleBase" id="RU004474"/>
    </source>
</evidence>
<evidence type="ECO:0000256" key="2">
    <source>
        <dbReference type="ARBA" id="ARBA00009539"/>
    </source>
</evidence>
<dbReference type="PANTHER" id="PTHR48069">
    <property type="entry name" value="DIHYDROFOLATE REDUCTASE"/>
    <property type="match status" value="1"/>
</dbReference>
<dbReference type="PROSITE" id="PS51330">
    <property type="entry name" value="DHFR_2"/>
    <property type="match status" value="1"/>
</dbReference>
<proteinExistence type="inferred from homology"/>
<evidence type="ECO:0000256" key="8">
    <source>
        <dbReference type="PIRNR" id="PIRNR000194"/>
    </source>
</evidence>
<evidence type="ECO:0000313" key="11">
    <source>
        <dbReference type="EMBL" id="MBK5929116.1"/>
    </source>
</evidence>
<evidence type="ECO:0000256" key="7">
    <source>
        <dbReference type="ARBA" id="ARBA00025067"/>
    </source>
</evidence>
<comment type="function">
    <text evidence="7 8">Key enzyme in folate metabolism. Catalyzes an essential reaction for de novo glycine and purine synthesis, and for DNA precursor synthesis.</text>
</comment>
<dbReference type="Pfam" id="PF00186">
    <property type="entry name" value="DHFR_1"/>
    <property type="match status" value="1"/>
</dbReference>
<evidence type="ECO:0000256" key="4">
    <source>
        <dbReference type="ARBA" id="ARBA00022563"/>
    </source>
</evidence>
<keyword evidence="4 8" id="KW-0554">One-carbon metabolism</keyword>